<feature type="domain" description="Peptidase C-terminal archaeal/bacterial" evidence="2">
    <location>
        <begin position="693"/>
        <end position="759"/>
    </location>
</feature>
<comment type="caution">
    <text evidence="3">The sequence shown here is derived from an EMBL/GenBank/DDBJ whole genome shotgun (WGS) entry which is preliminary data.</text>
</comment>
<dbReference type="InterPro" id="IPR007280">
    <property type="entry name" value="Peptidase_C_arc/bac"/>
</dbReference>
<evidence type="ECO:0000259" key="2">
    <source>
        <dbReference type="Pfam" id="PF04151"/>
    </source>
</evidence>
<dbReference type="Gene3D" id="2.60.120.380">
    <property type="match status" value="3"/>
</dbReference>
<gene>
    <name evidence="3" type="ORF">ENL43_03420</name>
</gene>
<organism evidence="3">
    <name type="scientific">candidate division WOR-3 bacterium</name>
    <dbReference type="NCBI Taxonomy" id="2052148"/>
    <lineage>
        <taxon>Bacteria</taxon>
        <taxon>Bacteria division WOR-3</taxon>
    </lineage>
</organism>
<reference evidence="3" key="1">
    <citation type="journal article" date="2020" name="mSystems">
        <title>Genome- and Community-Level Interaction Insights into Carbon Utilization and Element Cycling Functions of Hydrothermarchaeota in Hydrothermal Sediment.</title>
        <authorList>
            <person name="Zhou Z."/>
            <person name="Liu Y."/>
            <person name="Xu W."/>
            <person name="Pan J."/>
            <person name="Luo Z.H."/>
            <person name="Li M."/>
        </authorList>
    </citation>
    <scope>NUCLEOTIDE SEQUENCE [LARGE SCALE GENOMIC DNA]</scope>
    <source>
        <strain evidence="3">HyVt-96</strain>
    </source>
</reference>
<evidence type="ECO:0000256" key="1">
    <source>
        <dbReference type="SAM" id="MobiDB-lite"/>
    </source>
</evidence>
<dbReference type="SUPFAM" id="SSF89260">
    <property type="entry name" value="Collagen-binding domain"/>
    <property type="match status" value="1"/>
</dbReference>
<protein>
    <recommendedName>
        <fullName evidence="2">Peptidase C-terminal archaeal/bacterial domain-containing protein</fullName>
    </recommendedName>
</protein>
<dbReference type="Proteomes" id="UP000886050">
    <property type="component" value="Unassembled WGS sequence"/>
</dbReference>
<dbReference type="AlphaFoldDB" id="A0A7V5HNW4"/>
<dbReference type="EMBL" id="DRTX01000172">
    <property type="protein sequence ID" value="HHF53395.1"/>
    <property type="molecule type" value="Genomic_DNA"/>
</dbReference>
<proteinExistence type="predicted"/>
<evidence type="ECO:0000313" key="3">
    <source>
        <dbReference type="EMBL" id="HHF53395.1"/>
    </source>
</evidence>
<feature type="region of interest" description="Disordered" evidence="1">
    <location>
        <begin position="127"/>
        <end position="154"/>
    </location>
</feature>
<sequence length="872" mass="97946">MLILASSVPAMQSTFIPEYPPVCPEESYNKITELYEEGWSEEEIAEELAFPLDIANRYFEGNYTPPPYPEWDQSMPLSDCPTYSKIKDLYGEGWSEEEIAETLEFPLDVVNGFLSGNYTIISSCPEPYQKSEKNASTDKSMGSITPEKTKESITPEETMKKITPEKSMEQWRKEHTVKVKAFRTLKYEQGYLISKEVYTSEEFKKRFERDNFTKEIRIPVSAENVEMITKVLGIREGEERTSVAEEEHVFTSVTDPPQWWNYPSYSHYPRWAYSKDGDVYKEGDPINMAWENTNIDTVMSEITEEGWKIPLFEYTFYVSDPFYGWLAQSDSLADGPESGPRYHIRFWSLSTGDVVGQAHHDTFFLPSGHHADQYEPVEELVAGYYEEPDDTQWVVYDDSYWLNTDYTNEHGAYNNGLCTQIYYTVISLGEAVDNTELSWDTGVTGGAGWFGQANTYYYGSDAAQSGTISSDSNSWLQTTVTGPGTLKFYWKVSSEANFDFLRFYIDGVEQERISGNVDWQQKTYGISSGSHTLKWAYTKDGSVNSGSDCGWLDKVEFGRDSYEPDNSFDQYSTMSVTSSLQSQSRSIDPTGDNDYIRFYAQAGKNYIFYTEGSTDTYGYLYDSNQNQLTYDDDSGSGLNFWIEYPITSSGYYFLRVRGYSSSTKGPYTLYYKYELPGGDLITSKSGTLSGTGDSYTFSVSDYSTLTVVMAGNENADFDLYAKWGSPPTTSNYDARGFSSTSLEYFTTSGSGTLYIMVRSWSGSGHWKCWALSSSPGATSGRKSGTLSGTGDTDIYSLSGSGKGYAFNSGPDSSDFDLYTKWNSLPTTSSYDARGYSGWAQEIAGPASGSGTLYFMVRSYSGGGEYAAVALIF</sequence>
<name>A0A7V5HNW4_UNCW3</name>
<dbReference type="Pfam" id="PF04151">
    <property type="entry name" value="PPC"/>
    <property type="match status" value="1"/>
</dbReference>
<accession>A0A7V5HNW4</accession>